<protein>
    <recommendedName>
        <fullName evidence="1">DUF3696 domain-containing protein</fullName>
    </recommendedName>
</protein>
<keyword evidence="3" id="KW-1185">Reference proteome</keyword>
<accession>A0A1G5SDF1</accession>
<dbReference type="STRING" id="51642.NSMM_210019"/>
<dbReference type="RefSeq" id="WP_218120972.1">
    <property type="nucleotide sequence ID" value="NZ_FMWO01000027.1"/>
</dbReference>
<dbReference type="Proteomes" id="UP000198729">
    <property type="component" value="Unassembled WGS sequence"/>
</dbReference>
<organism evidence="2 3">
    <name type="scientific">Nitrosomonas mobilis</name>
    <dbReference type="NCBI Taxonomy" id="51642"/>
    <lineage>
        <taxon>Bacteria</taxon>
        <taxon>Pseudomonadati</taxon>
        <taxon>Pseudomonadota</taxon>
        <taxon>Betaproteobacteria</taxon>
        <taxon>Nitrosomonadales</taxon>
        <taxon>Nitrosomonadaceae</taxon>
        <taxon>Nitrosomonas</taxon>
    </lineage>
</organism>
<reference evidence="2 3" key="1">
    <citation type="submission" date="2016-10" db="EMBL/GenBank/DDBJ databases">
        <authorList>
            <person name="de Groot N.N."/>
        </authorList>
    </citation>
    <scope>NUCLEOTIDE SEQUENCE [LARGE SCALE GENOMIC DNA]</scope>
    <source>
        <strain evidence="2">1</strain>
    </source>
</reference>
<feature type="domain" description="DUF3696" evidence="1">
    <location>
        <begin position="53"/>
        <end position="100"/>
    </location>
</feature>
<dbReference type="Pfam" id="PF12476">
    <property type="entry name" value="DUF3696"/>
    <property type="match status" value="1"/>
</dbReference>
<dbReference type="InterPro" id="IPR022532">
    <property type="entry name" value="DUF3696"/>
</dbReference>
<gene>
    <name evidence="2" type="ORF">NSMM_210019</name>
</gene>
<name>A0A1G5SDF1_9PROT</name>
<sequence length="120" mass="13627">MHPSAQSALADVMIDVINSKENGADRNIQLIIETHSEHFLRRLQRRIAEDAVPKEKVSAYFANIARTSATLEPLQIDMLGNIQNWLENFFEDEMGDILEQAKAAIKKRMQKSTEKSEASE</sequence>
<dbReference type="EMBL" id="FMWO01000027">
    <property type="protein sequence ID" value="SCZ84571.1"/>
    <property type="molecule type" value="Genomic_DNA"/>
</dbReference>
<proteinExistence type="predicted"/>
<evidence type="ECO:0000313" key="3">
    <source>
        <dbReference type="Proteomes" id="UP000198729"/>
    </source>
</evidence>
<evidence type="ECO:0000259" key="1">
    <source>
        <dbReference type="Pfam" id="PF12476"/>
    </source>
</evidence>
<dbReference type="AlphaFoldDB" id="A0A1G5SDF1"/>
<evidence type="ECO:0000313" key="2">
    <source>
        <dbReference type="EMBL" id="SCZ84571.1"/>
    </source>
</evidence>